<evidence type="ECO:0008006" key="4">
    <source>
        <dbReference type="Google" id="ProtNLM"/>
    </source>
</evidence>
<dbReference type="RefSeq" id="WP_168036964.1">
    <property type="nucleotide sequence ID" value="NZ_JAATJH010000002.1"/>
</dbReference>
<gene>
    <name evidence="2" type="ORF">GGR27_001707</name>
</gene>
<keyword evidence="3" id="KW-1185">Reference proteome</keyword>
<keyword evidence="1" id="KW-0732">Signal</keyword>
<proteinExistence type="predicted"/>
<evidence type="ECO:0000313" key="3">
    <source>
        <dbReference type="Proteomes" id="UP000770785"/>
    </source>
</evidence>
<protein>
    <recommendedName>
        <fullName evidence="4">DUF4270 family protein</fullName>
    </recommendedName>
</protein>
<dbReference type="Pfam" id="PF14092">
    <property type="entry name" value="DUF4270"/>
    <property type="match status" value="1"/>
</dbReference>
<evidence type="ECO:0000313" key="2">
    <source>
        <dbReference type="EMBL" id="NJC26208.1"/>
    </source>
</evidence>
<dbReference type="InterPro" id="IPR025366">
    <property type="entry name" value="DUF4270"/>
</dbReference>
<sequence length="474" mass="52409">MKHLLLFLPLCLVVFTTCTDPITVGSDILDGDRAAVGQLADLPFTTRVVRDDSLLVYRANGGPTLFGFTVGHSQDPIFGEWTYGVSLVPSLQINTTTRKAVLPEFVTTDDVLIDSIVLILPIDTFQGFYGPDTNNFSVRLLRLANTLSGDVNQYTSDPKPATGENLLEGTAISATSRATLVYDTIYTRPAPGAATLPHLRLKMNQTFVDEINALDSLAFANDTIFRSVFAGVYLEPTNDADGFVPIRPLPRSGQSERSGFYFFYQDPDDNDDASFYRAPLRSWRPHYVRDYTGSLAEELLNGNDDTGTLLVGGTSSLMTEITFPNFAALENALINRAESTFFKKTVAGYDYGEFPEPQVLVLYYRNNSGNLVRILDWRGVINLNQNLPTRNFLGGFQEIAGEDIFYRNGLTVQLQGLIRGGFSEPKIYLRVNPAPPRGQNSPRETDDPSRIILHSERADTTPAVLNVIFTNVGQ</sequence>
<name>A0ABX0XBK1_9BACT</name>
<feature type="signal peptide" evidence="1">
    <location>
        <begin position="1"/>
        <end position="19"/>
    </location>
</feature>
<feature type="chain" id="PRO_5046206977" description="DUF4270 family protein" evidence="1">
    <location>
        <begin position="20"/>
        <end position="474"/>
    </location>
</feature>
<comment type="caution">
    <text evidence="2">The sequence shown here is derived from an EMBL/GenBank/DDBJ whole genome shotgun (WGS) entry which is preliminary data.</text>
</comment>
<evidence type="ECO:0000256" key="1">
    <source>
        <dbReference type="SAM" id="SignalP"/>
    </source>
</evidence>
<organism evidence="2 3">
    <name type="scientific">Neolewinella antarctica</name>
    <dbReference type="NCBI Taxonomy" id="442734"/>
    <lineage>
        <taxon>Bacteria</taxon>
        <taxon>Pseudomonadati</taxon>
        <taxon>Bacteroidota</taxon>
        <taxon>Saprospiria</taxon>
        <taxon>Saprospirales</taxon>
        <taxon>Lewinellaceae</taxon>
        <taxon>Neolewinella</taxon>
    </lineage>
</organism>
<dbReference type="Proteomes" id="UP000770785">
    <property type="component" value="Unassembled WGS sequence"/>
</dbReference>
<dbReference type="EMBL" id="JAATJH010000002">
    <property type="protein sequence ID" value="NJC26208.1"/>
    <property type="molecule type" value="Genomic_DNA"/>
</dbReference>
<accession>A0ABX0XBK1</accession>
<reference evidence="2 3" key="1">
    <citation type="submission" date="2020-03" db="EMBL/GenBank/DDBJ databases">
        <title>Genomic Encyclopedia of Type Strains, Phase IV (KMG-IV): sequencing the most valuable type-strain genomes for metagenomic binning, comparative biology and taxonomic classification.</title>
        <authorList>
            <person name="Goeker M."/>
        </authorList>
    </citation>
    <scope>NUCLEOTIDE SEQUENCE [LARGE SCALE GENOMIC DNA]</scope>
    <source>
        <strain evidence="2 3">DSM 105096</strain>
    </source>
</reference>